<proteinExistence type="predicted"/>
<name>A0A7G1KFY7_9NOCA</name>
<evidence type="ECO:0000313" key="3">
    <source>
        <dbReference type="Proteomes" id="UP000516173"/>
    </source>
</evidence>
<dbReference type="GeneID" id="80346372"/>
<dbReference type="InterPro" id="IPR013096">
    <property type="entry name" value="Cupin_2"/>
</dbReference>
<feature type="domain" description="Cupin type-2" evidence="1">
    <location>
        <begin position="46"/>
        <end position="109"/>
    </location>
</feature>
<dbReference type="Proteomes" id="UP000516173">
    <property type="component" value="Chromosome"/>
</dbReference>
<dbReference type="KEGG" id="nwl:NWFMUON74_18000"/>
<keyword evidence="3" id="KW-1185">Reference proteome</keyword>
<organism evidence="2 3">
    <name type="scientific">Nocardia wallacei</name>
    <dbReference type="NCBI Taxonomy" id="480035"/>
    <lineage>
        <taxon>Bacteria</taxon>
        <taxon>Bacillati</taxon>
        <taxon>Actinomycetota</taxon>
        <taxon>Actinomycetes</taxon>
        <taxon>Mycobacteriales</taxon>
        <taxon>Nocardiaceae</taxon>
        <taxon>Nocardia</taxon>
    </lineage>
</organism>
<dbReference type="InterPro" id="IPR014710">
    <property type="entry name" value="RmlC-like_jellyroll"/>
</dbReference>
<gene>
    <name evidence="2" type="ORF">NWFMUON74_18000</name>
</gene>
<dbReference type="RefSeq" id="WP_187687351.1">
    <property type="nucleotide sequence ID" value="NZ_AP023396.1"/>
</dbReference>
<protein>
    <recommendedName>
        <fullName evidence="1">Cupin type-2 domain-containing protein</fullName>
    </recommendedName>
</protein>
<dbReference type="AlphaFoldDB" id="A0A7G1KFY7"/>
<accession>A0A7G1KFY7</accession>
<sequence length="152" mass="16373">MECAHPKSALVARPFDSAAVVGRQGQILTPCITHDRCGTTNISAGLVNMPPGKSSKAHYHARSEIIVVCTEGYAATLIGPDLIPYFHGPGEFMYIPEGVIHVAVNLSPTASLVAVEMRTDPEFDDDVVLSPEYDIRAQSVANELRHSRFAAV</sequence>
<evidence type="ECO:0000313" key="2">
    <source>
        <dbReference type="EMBL" id="BCK54028.1"/>
    </source>
</evidence>
<dbReference type="SUPFAM" id="SSF51182">
    <property type="entry name" value="RmlC-like cupins"/>
    <property type="match status" value="1"/>
</dbReference>
<dbReference type="EMBL" id="AP023396">
    <property type="protein sequence ID" value="BCK54028.1"/>
    <property type="molecule type" value="Genomic_DNA"/>
</dbReference>
<dbReference type="Pfam" id="PF07883">
    <property type="entry name" value="Cupin_2"/>
    <property type="match status" value="1"/>
</dbReference>
<dbReference type="InterPro" id="IPR011051">
    <property type="entry name" value="RmlC_Cupin_sf"/>
</dbReference>
<evidence type="ECO:0000259" key="1">
    <source>
        <dbReference type="Pfam" id="PF07883"/>
    </source>
</evidence>
<reference evidence="2 3" key="1">
    <citation type="submission" date="2020-08" db="EMBL/GenBank/DDBJ databases">
        <title>Genome Sequencing of Nocardia wallacei strain FMUON74 and assembly.</title>
        <authorList>
            <person name="Toyokawa M."/>
            <person name="Uesaka K."/>
        </authorList>
    </citation>
    <scope>NUCLEOTIDE SEQUENCE [LARGE SCALE GENOMIC DNA]</scope>
    <source>
        <strain evidence="2 3">FMUON74</strain>
    </source>
</reference>
<dbReference type="Gene3D" id="2.60.120.10">
    <property type="entry name" value="Jelly Rolls"/>
    <property type="match status" value="1"/>
</dbReference>